<evidence type="ECO:0000256" key="4">
    <source>
        <dbReference type="PIRSR" id="PIRSR606710-2"/>
    </source>
</evidence>
<evidence type="ECO:0000259" key="7">
    <source>
        <dbReference type="PROSITE" id="PS50022"/>
    </source>
</evidence>
<evidence type="ECO:0000313" key="9">
    <source>
        <dbReference type="Proteomes" id="UP000242687"/>
    </source>
</evidence>
<evidence type="ECO:0000256" key="1">
    <source>
        <dbReference type="ARBA" id="ARBA00009865"/>
    </source>
</evidence>
<proteinExistence type="inferred from homology"/>
<evidence type="ECO:0000256" key="3">
    <source>
        <dbReference type="ARBA" id="ARBA00023295"/>
    </source>
</evidence>
<keyword evidence="9" id="KW-1185">Reference proteome</keyword>
<dbReference type="GO" id="GO:0005975">
    <property type="term" value="P:carbohydrate metabolic process"/>
    <property type="evidence" value="ECO:0007669"/>
    <property type="project" value="InterPro"/>
</dbReference>
<keyword evidence="2 5" id="KW-0378">Hydrolase</keyword>
<dbReference type="Pfam" id="PF04616">
    <property type="entry name" value="Glyco_hydro_43"/>
    <property type="match status" value="1"/>
</dbReference>
<dbReference type="InterPro" id="IPR008979">
    <property type="entry name" value="Galactose-bd-like_sf"/>
</dbReference>
<dbReference type="CDD" id="cd08982">
    <property type="entry name" value="GH43-like"/>
    <property type="match status" value="1"/>
</dbReference>
<feature type="domain" description="F5/8 type C" evidence="7">
    <location>
        <begin position="331"/>
        <end position="480"/>
    </location>
</feature>
<dbReference type="InterPro" id="IPR023296">
    <property type="entry name" value="Glyco_hydro_beta-prop_sf"/>
</dbReference>
<keyword evidence="6" id="KW-0732">Signal</keyword>
<evidence type="ECO:0000256" key="2">
    <source>
        <dbReference type="ARBA" id="ARBA00022801"/>
    </source>
</evidence>
<dbReference type="RefSeq" id="WP_100340504.1">
    <property type="nucleotide sequence ID" value="NZ_PGFJ01000001.1"/>
</dbReference>
<dbReference type="PANTHER" id="PTHR42812">
    <property type="entry name" value="BETA-XYLOSIDASE"/>
    <property type="match status" value="1"/>
</dbReference>
<dbReference type="SUPFAM" id="SSF49785">
    <property type="entry name" value="Galactose-binding domain-like"/>
    <property type="match status" value="1"/>
</dbReference>
<comment type="similarity">
    <text evidence="1 5">Belongs to the glycosyl hydrolase 43 family.</text>
</comment>
<dbReference type="Gene3D" id="2.60.40.10">
    <property type="entry name" value="Immunoglobulins"/>
    <property type="match status" value="1"/>
</dbReference>
<accession>A0A2H9VU15</accession>
<dbReference type="Pfam" id="PF00754">
    <property type="entry name" value="F5_F8_type_C"/>
    <property type="match status" value="1"/>
</dbReference>
<feature type="signal peptide" evidence="6">
    <location>
        <begin position="1"/>
        <end position="19"/>
    </location>
</feature>
<dbReference type="InterPro" id="IPR006710">
    <property type="entry name" value="Glyco_hydro_43"/>
</dbReference>
<organism evidence="8 9">
    <name type="scientific">Mucilaginibacter auburnensis</name>
    <dbReference type="NCBI Taxonomy" id="1457233"/>
    <lineage>
        <taxon>Bacteria</taxon>
        <taxon>Pseudomonadati</taxon>
        <taxon>Bacteroidota</taxon>
        <taxon>Sphingobacteriia</taxon>
        <taxon>Sphingobacteriales</taxon>
        <taxon>Sphingobacteriaceae</taxon>
        <taxon>Mucilaginibacter</taxon>
    </lineage>
</organism>
<dbReference type="SUPFAM" id="SSF49265">
    <property type="entry name" value="Fibronectin type III"/>
    <property type="match status" value="1"/>
</dbReference>
<sequence length="573" mass="64974">MRKLILACSLVIVGTFAKAQLVLPKGKQTTIINPVNLSYRFMLDTPSRREAADPAMINFKGEYYLFASKSGGYFHSKDMLNWDLVKTSDLPLEDYAPTAMVYKGEVYFMASGNNPVKIYKTADPKTGKWTVVQDKFPITMIDPFLFADDDDRVYFYYGCSNVNPLYAVELDPKTMLPLGKPTVFFNSDKESHGWERRGDYQTVAGRPWIEGSWVTKHNGKYYWQYSAPGTEFKSYNDGVYVSDKPMGPFTLMPNNPGSMRPEGFIAGAGHSGTFKDNYGNYWRVSTIVISVKHMFERRLGLYPLFFDKDGIFHTYTDFGDFPLTLPKKKIASPAELKPKWMLLSYKKPVEVSSAQPNHPKENASDEEVRTYWSAATGNKGEWLTMDLKKISTVNAVQINYAENQANSFGRSDNDYYQYLLEYSTDGKAWKTLADKRNNKIDVPHDYLELSAPIKARYIRLTNYKVPSGTFAIADLRVFGKGTDGVMTTKNDIFVSRSKTDPCVADISWIKTPNAVGYNVRYGTAPDKLYHTYQVLGTEHVTIRSLNKNESYYFTVDAFNESGIKTGNPVSNVE</sequence>
<evidence type="ECO:0000256" key="6">
    <source>
        <dbReference type="SAM" id="SignalP"/>
    </source>
</evidence>
<dbReference type="PANTHER" id="PTHR42812:SF12">
    <property type="entry name" value="BETA-XYLOSIDASE-RELATED"/>
    <property type="match status" value="1"/>
</dbReference>
<dbReference type="Gene3D" id="2.60.120.260">
    <property type="entry name" value="Galactose-binding domain-like"/>
    <property type="match status" value="1"/>
</dbReference>
<dbReference type="InterPro" id="IPR013783">
    <property type="entry name" value="Ig-like_fold"/>
</dbReference>
<dbReference type="OrthoDB" id="9803461at2"/>
<name>A0A2H9VU15_9SPHI</name>
<keyword evidence="3 5" id="KW-0326">Glycosidase</keyword>
<dbReference type="SUPFAM" id="SSF75005">
    <property type="entry name" value="Arabinanase/levansucrase/invertase"/>
    <property type="match status" value="1"/>
</dbReference>
<protein>
    <submittedName>
        <fullName evidence="8">F5/8 type C domain-containing protein</fullName>
    </submittedName>
</protein>
<dbReference type="InterPro" id="IPR000421">
    <property type="entry name" value="FA58C"/>
</dbReference>
<dbReference type="GO" id="GO:0004553">
    <property type="term" value="F:hydrolase activity, hydrolyzing O-glycosyl compounds"/>
    <property type="evidence" value="ECO:0007669"/>
    <property type="project" value="InterPro"/>
</dbReference>
<dbReference type="InterPro" id="IPR036116">
    <property type="entry name" value="FN3_sf"/>
</dbReference>
<dbReference type="PROSITE" id="PS50022">
    <property type="entry name" value="FA58C_3"/>
    <property type="match status" value="1"/>
</dbReference>
<dbReference type="EMBL" id="PGFJ01000001">
    <property type="protein sequence ID" value="PJJ84305.1"/>
    <property type="molecule type" value="Genomic_DNA"/>
</dbReference>
<evidence type="ECO:0000313" key="8">
    <source>
        <dbReference type="EMBL" id="PJJ84305.1"/>
    </source>
</evidence>
<comment type="caution">
    <text evidence="8">The sequence shown here is derived from an EMBL/GenBank/DDBJ whole genome shotgun (WGS) entry which is preliminary data.</text>
</comment>
<feature type="chain" id="PRO_5014110933" evidence="6">
    <location>
        <begin position="20"/>
        <end position="573"/>
    </location>
</feature>
<evidence type="ECO:0000256" key="5">
    <source>
        <dbReference type="RuleBase" id="RU361187"/>
    </source>
</evidence>
<dbReference type="Gene3D" id="2.115.10.20">
    <property type="entry name" value="Glycosyl hydrolase domain, family 43"/>
    <property type="match status" value="1"/>
</dbReference>
<dbReference type="InterPro" id="IPR051795">
    <property type="entry name" value="Glycosyl_Hydrlase_43"/>
</dbReference>
<gene>
    <name evidence="8" type="ORF">CLV57_1316</name>
</gene>
<dbReference type="AlphaFoldDB" id="A0A2H9VU15"/>
<feature type="site" description="Important for catalytic activity, responsible for pKa modulation of the active site Glu and correct orientation of both the proton donor and substrate" evidence="4">
    <location>
        <position position="142"/>
    </location>
</feature>
<reference evidence="8 9" key="1">
    <citation type="submission" date="2017-11" db="EMBL/GenBank/DDBJ databases">
        <title>Genomic Encyclopedia of Archaeal and Bacterial Type Strains, Phase II (KMG-II): From Individual Species to Whole Genera.</title>
        <authorList>
            <person name="Goeker M."/>
        </authorList>
    </citation>
    <scope>NUCLEOTIDE SEQUENCE [LARGE SCALE GENOMIC DNA]</scope>
    <source>
        <strain evidence="8 9">DSM 28175</strain>
    </source>
</reference>
<dbReference type="Proteomes" id="UP000242687">
    <property type="component" value="Unassembled WGS sequence"/>
</dbReference>